<dbReference type="SUPFAM" id="SSF160991">
    <property type="entry name" value="CV3147-like"/>
    <property type="match status" value="1"/>
</dbReference>
<reference evidence="5" key="1">
    <citation type="submission" date="2023-07" db="EMBL/GenBank/DDBJ databases">
        <title>Novel species in the genus Lipingzhangella isolated from Sambhar Salt Lake.</title>
        <authorList>
            <person name="Jiya N."/>
            <person name="Kajale S."/>
            <person name="Sharma A."/>
        </authorList>
    </citation>
    <scope>NUCLEOTIDE SEQUENCE [LARGE SCALE GENOMIC DNA]</scope>
    <source>
        <strain evidence="5">LS1_29</strain>
    </source>
</reference>
<dbReference type="Gene3D" id="2.40.390.10">
    <property type="entry name" value="CV3147-like"/>
    <property type="match status" value="1"/>
</dbReference>
<feature type="region of interest" description="Disordered" evidence="1">
    <location>
        <begin position="233"/>
        <end position="254"/>
    </location>
</feature>
<dbReference type="InterPro" id="IPR048350">
    <property type="entry name" value="S-Me-THD-like_C"/>
</dbReference>
<dbReference type="InterPro" id="IPR010318">
    <property type="entry name" value="S-Me-THD_N"/>
</dbReference>
<evidence type="ECO:0000256" key="1">
    <source>
        <dbReference type="SAM" id="MobiDB-lite"/>
    </source>
</evidence>
<accession>A0ABU2H7T7</accession>
<name>A0ABU2H7T7_9ACTN</name>
<gene>
    <name evidence="4" type="ORF">RIF23_13750</name>
</gene>
<dbReference type="InterPro" id="IPR024071">
    <property type="entry name" value="S-Me-THD_C_sf"/>
</dbReference>
<sequence length="393" mass="41570">MNRTSHTTTDGADNAPVTLDAETLVDYARGAAILGAGGGGATRVGLLAALQAIETHGPVDVISVDQVPEESLVLPAAGLGSPDITQEKIGNPEQGRWLREMMEQETGRTAHAFMATEVGGSNALLPVVWAALTGLPLVDADGMGRAFPEAQMVSMHLADIPATPSAVVDERGHRFMLRDMDAYWLERSARALAVACGGFVCTVDHPMTGHELRTGAIAGSVTRAVEIGRAVSAATTEQSATGTEPASGQSATEQGRLGAVLRHLSGHLLITGKVTDIERRTVDGFVRGHLTVDGLGADQGRRVGVAIQNENLVVTENERTLACVPDIITVLDTQTSEVIFTELLRYGQRVSLLAVPAPDIWRTPRGLEVAGPRAFGFDLDYQPVDELLAEAHR</sequence>
<evidence type="ECO:0000313" key="4">
    <source>
        <dbReference type="EMBL" id="MDS1271362.1"/>
    </source>
</evidence>
<keyword evidence="5" id="KW-1185">Reference proteome</keyword>
<dbReference type="EMBL" id="JAVLVT010000005">
    <property type="protein sequence ID" value="MDS1271362.1"/>
    <property type="molecule type" value="Genomic_DNA"/>
</dbReference>
<evidence type="ECO:0000259" key="3">
    <source>
        <dbReference type="Pfam" id="PF20906"/>
    </source>
</evidence>
<evidence type="ECO:0000313" key="5">
    <source>
        <dbReference type="Proteomes" id="UP001250214"/>
    </source>
</evidence>
<dbReference type="Proteomes" id="UP001250214">
    <property type="component" value="Unassembled WGS sequence"/>
</dbReference>
<dbReference type="Pfam" id="PF20906">
    <property type="entry name" value="S-Me-THD_C"/>
    <property type="match status" value="1"/>
</dbReference>
<proteinExistence type="predicted"/>
<dbReference type="InterPro" id="IPR027479">
    <property type="entry name" value="S-Me-THD_N_sf"/>
</dbReference>
<feature type="domain" description="S-Me-THD-like C-terminal" evidence="3">
    <location>
        <begin position="182"/>
        <end position="384"/>
    </location>
</feature>
<comment type="caution">
    <text evidence="4">The sequence shown here is derived from an EMBL/GenBank/DDBJ whole genome shotgun (WGS) entry which is preliminary data.</text>
</comment>
<feature type="domain" description="S-Me-THD N-terminal" evidence="2">
    <location>
        <begin position="26"/>
        <end position="177"/>
    </location>
</feature>
<feature type="compositionally biased region" description="Polar residues" evidence="1">
    <location>
        <begin position="233"/>
        <end position="253"/>
    </location>
</feature>
<dbReference type="Pfam" id="PF06032">
    <property type="entry name" value="S-Me-THD_N"/>
    <property type="match status" value="1"/>
</dbReference>
<dbReference type="RefSeq" id="WP_310912887.1">
    <property type="nucleotide sequence ID" value="NZ_JAVLVT010000005.1"/>
</dbReference>
<organism evidence="4 5">
    <name type="scientific">Lipingzhangella rawalii</name>
    <dbReference type="NCBI Taxonomy" id="2055835"/>
    <lineage>
        <taxon>Bacteria</taxon>
        <taxon>Bacillati</taxon>
        <taxon>Actinomycetota</taxon>
        <taxon>Actinomycetes</taxon>
        <taxon>Streptosporangiales</taxon>
        <taxon>Nocardiopsidaceae</taxon>
        <taxon>Lipingzhangella</taxon>
    </lineage>
</organism>
<dbReference type="Gene3D" id="3.40.1610.10">
    <property type="entry name" value="CV3147-like domain"/>
    <property type="match status" value="1"/>
</dbReference>
<evidence type="ECO:0000259" key="2">
    <source>
        <dbReference type="Pfam" id="PF06032"/>
    </source>
</evidence>
<protein>
    <submittedName>
        <fullName evidence="4">DUF917 domain-containing protein</fullName>
    </submittedName>
</protein>